<feature type="domain" description="HAT C-terminal dimerisation" evidence="1">
    <location>
        <begin position="215"/>
        <end position="289"/>
    </location>
</feature>
<sequence length="306" mass="34813">MLITNTFFSTKAIDALTSHPKAKIFHPYALSKEDWKSVALVCKWLNYFRSASTMMSAEKYPTLSFSLRIYFVLISYVSRLEQSSIVQESAPLAAGVHACKSKLLEFFDKSTFDSEYYYFATILDPRFKDSLFQSSDGLASSLFSDDWVSDCANALEDTCNTFYSSEDLDYTESKPMLPIPSSHTNNANDFAQDWKANLPTRTTYLPPSNSSAVEISKYLREDLTEMSPLVWWRLNAHRFPRLAVMARDYLCIPGTSVAVERVFSAGRDLISVRRASLSAETIRTLMNYRAAIMLEKRIGRPFAPRE</sequence>
<organism evidence="2 3">
    <name type="scientific">Rhizoctonia solani 123E</name>
    <dbReference type="NCBI Taxonomy" id="1423351"/>
    <lineage>
        <taxon>Eukaryota</taxon>
        <taxon>Fungi</taxon>
        <taxon>Dikarya</taxon>
        <taxon>Basidiomycota</taxon>
        <taxon>Agaricomycotina</taxon>
        <taxon>Agaricomycetes</taxon>
        <taxon>Cantharellales</taxon>
        <taxon>Ceratobasidiaceae</taxon>
        <taxon>Rhizoctonia</taxon>
    </lineage>
</organism>
<dbReference type="OrthoDB" id="3203893at2759"/>
<dbReference type="Proteomes" id="UP000027456">
    <property type="component" value="Unassembled WGS sequence"/>
</dbReference>
<reference evidence="2 3" key="1">
    <citation type="submission" date="2013-12" db="EMBL/GenBank/DDBJ databases">
        <authorList>
            <person name="Cubeta M."/>
            <person name="Pakala S."/>
            <person name="Fedorova N."/>
            <person name="Thomas E."/>
            <person name="Dean R."/>
            <person name="Jabaji S."/>
            <person name="Neate S."/>
            <person name="Toda T."/>
            <person name="Tavantzis S."/>
            <person name="Vilgalys R."/>
            <person name="Bharathan N."/>
            <person name="Pakala S."/>
            <person name="Losada L.S."/>
            <person name="Zafar N."/>
            <person name="Nierman W."/>
        </authorList>
    </citation>
    <scope>NUCLEOTIDE SEQUENCE [LARGE SCALE GENOMIC DNA]</scope>
    <source>
        <strain evidence="2 3">123E</strain>
    </source>
</reference>
<evidence type="ECO:0000259" key="1">
    <source>
        <dbReference type="Pfam" id="PF05699"/>
    </source>
</evidence>
<evidence type="ECO:0000313" key="3">
    <source>
        <dbReference type="Proteomes" id="UP000027456"/>
    </source>
</evidence>
<comment type="caution">
    <text evidence="2">The sequence shown here is derived from an EMBL/GenBank/DDBJ whole genome shotgun (WGS) entry which is preliminary data.</text>
</comment>
<dbReference type="GO" id="GO:0046983">
    <property type="term" value="F:protein dimerization activity"/>
    <property type="evidence" value="ECO:0007669"/>
    <property type="project" value="InterPro"/>
</dbReference>
<evidence type="ECO:0000313" key="2">
    <source>
        <dbReference type="EMBL" id="KEP44927.1"/>
    </source>
</evidence>
<gene>
    <name evidence="2" type="ORF">V565_347230</name>
</gene>
<dbReference type="SUPFAM" id="SSF53098">
    <property type="entry name" value="Ribonuclease H-like"/>
    <property type="match status" value="1"/>
</dbReference>
<dbReference type="InterPro" id="IPR012337">
    <property type="entry name" value="RNaseH-like_sf"/>
</dbReference>
<dbReference type="EMBL" id="AZST01002540">
    <property type="protein sequence ID" value="KEP44927.1"/>
    <property type="molecule type" value="Genomic_DNA"/>
</dbReference>
<protein>
    <submittedName>
        <fullName evidence="2">HAT family dimerization protein</fullName>
    </submittedName>
</protein>
<dbReference type="InterPro" id="IPR008906">
    <property type="entry name" value="HATC_C_dom"/>
</dbReference>
<keyword evidence="3" id="KW-1185">Reference proteome</keyword>
<dbReference type="Pfam" id="PF05699">
    <property type="entry name" value="Dimer_Tnp_hAT"/>
    <property type="match status" value="1"/>
</dbReference>
<proteinExistence type="predicted"/>
<dbReference type="STRING" id="1423351.A0A074S482"/>
<dbReference type="HOGENOM" id="CLU_009123_4_6_1"/>
<dbReference type="AlphaFoldDB" id="A0A074S482"/>
<accession>A0A074S482</accession>
<dbReference type="PANTHER" id="PTHR23272">
    <property type="entry name" value="BED FINGER-RELATED"/>
    <property type="match status" value="1"/>
</dbReference>
<name>A0A074S482_9AGAM</name>